<dbReference type="InterPro" id="IPR005358">
    <property type="entry name" value="Puta_zinc/iron-chelating_dom"/>
</dbReference>
<keyword evidence="2" id="KW-1185">Reference proteome</keyword>
<dbReference type="AlphaFoldDB" id="A0A9E4ZHW2"/>
<reference evidence="1" key="2">
    <citation type="submission" date="2021-04" db="EMBL/GenBank/DDBJ databases">
        <authorList>
            <person name="Dong X."/>
        </authorList>
    </citation>
    <scope>NUCLEOTIDE SEQUENCE</scope>
    <source>
        <strain evidence="1">LLY</strain>
    </source>
</reference>
<reference evidence="1" key="1">
    <citation type="journal article" date="2021" name="mSystems">
        <title>Bacteria and Archaea Synergistically Convert Glycine Betaine to Biogenic Methane in the Formosa Cold Seep of the South China Sea.</title>
        <authorList>
            <person name="Li L."/>
            <person name="Zhang W."/>
            <person name="Zhang S."/>
            <person name="Song L."/>
            <person name="Sun Q."/>
            <person name="Zhang H."/>
            <person name="Xiang H."/>
            <person name="Dong X."/>
        </authorList>
    </citation>
    <scope>NUCLEOTIDE SEQUENCE</scope>
    <source>
        <strain evidence="1">LLY</strain>
    </source>
</reference>
<organism evidence="1 2">
    <name type="scientific">Methanococcoides seepicolus</name>
    <dbReference type="NCBI Taxonomy" id="2828780"/>
    <lineage>
        <taxon>Archaea</taxon>
        <taxon>Methanobacteriati</taxon>
        <taxon>Methanobacteriota</taxon>
        <taxon>Stenosarchaea group</taxon>
        <taxon>Methanomicrobia</taxon>
        <taxon>Methanosarcinales</taxon>
        <taxon>Methanosarcinaceae</taxon>
        <taxon>Methanococcoides</taxon>
    </lineage>
</organism>
<proteinExistence type="predicted"/>
<gene>
    <name evidence="1" type="ORF">KDK67_10330</name>
</gene>
<sequence length="124" mass="14548">MDEFVSQGQKFYRMSYPCAFLSESNKCSVYNHRPTPCRIYPFSVYEESFNLEIYPCYVGVSICNDFFDYLRKTGTYVSDETIENMLSAKKLLYSDVEGNPDLDLVGIPFSEISNFKKYLHEKYQ</sequence>
<evidence type="ECO:0000313" key="1">
    <source>
        <dbReference type="EMBL" id="MCM1987374.1"/>
    </source>
</evidence>
<accession>A0A9E4ZHW2</accession>
<dbReference type="Proteomes" id="UP001056766">
    <property type="component" value="Unassembled WGS sequence"/>
</dbReference>
<protein>
    <submittedName>
        <fullName evidence="1">YkgJ family cysteine cluster protein</fullName>
    </submittedName>
</protein>
<dbReference type="EMBL" id="JAGSOI010000046">
    <property type="protein sequence ID" value="MCM1987374.1"/>
    <property type="molecule type" value="Genomic_DNA"/>
</dbReference>
<dbReference type="Pfam" id="PF03692">
    <property type="entry name" value="CxxCxxCC"/>
    <property type="match status" value="1"/>
</dbReference>
<name>A0A9E4ZHW2_9EURY</name>
<comment type="caution">
    <text evidence="1">The sequence shown here is derived from an EMBL/GenBank/DDBJ whole genome shotgun (WGS) entry which is preliminary data.</text>
</comment>
<dbReference type="RefSeq" id="WP_250868711.1">
    <property type="nucleotide sequence ID" value="NZ_JAGSOI010000046.1"/>
</dbReference>
<evidence type="ECO:0000313" key="2">
    <source>
        <dbReference type="Proteomes" id="UP001056766"/>
    </source>
</evidence>